<dbReference type="InterPro" id="IPR045249">
    <property type="entry name" value="HARBI1-like"/>
</dbReference>
<sequence>MPYFKDCIGAIDGTHITITMSPNFQDPYGSLSQNVMVAGDFNCQFAHMANIILLLHTKMPDIICKSKLHNHVECIIGTLKMHFPILKCASYYPIDTQRDIVLAACVLHTFIKKNDGSDQCLNEDGIQVNPSDK</sequence>
<dbReference type="AlphaFoldDB" id="A0AAQ3PMT9"/>
<reference evidence="1 2" key="1">
    <citation type="submission" date="2024-02" db="EMBL/GenBank/DDBJ databases">
        <title>High-quality chromosome-scale genome assembly of Pensacola bahiagrass (Paspalum notatum Flugge var. saurae).</title>
        <authorList>
            <person name="Vega J.M."/>
            <person name="Podio M."/>
            <person name="Orjuela J."/>
            <person name="Siena L.A."/>
            <person name="Pessino S.C."/>
            <person name="Combes M.C."/>
            <person name="Mariac C."/>
            <person name="Albertini E."/>
            <person name="Pupilli F."/>
            <person name="Ortiz J.P.A."/>
            <person name="Leblanc O."/>
        </authorList>
    </citation>
    <scope>NUCLEOTIDE SEQUENCE [LARGE SCALE GENOMIC DNA]</scope>
    <source>
        <strain evidence="1">R1</strain>
        <tissue evidence="1">Leaf</tissue>
    </source>
</reference>
<dbReference type="PANTHER" id="PTHR22930:SF259">
    <property type="entry name" value="OS08G0106900 PROTEIN"/>
    <property type="match status" value="1"/>
</dbReference>
<dbReference type="PANTHER" id="PTHR22930">
    <property type="match status" value="1"/>
</dbReference>
<organism evidence="1 2">
    <name type="scientific">Paspalum notatum var. saurae</name>
    <dbReference type="NCBI Taxonomy" id="547442"/>
    <lineage>
        <taxon>Eukaryota</taxon>
        <taxon>Viridiplantae</taxon>
        <taxon>Streptophyta</taxon>
        <taxon>Embryophyta</taxon>
        <taxon>Tracheophyta</taxon>
        <taxon>Spermatophyta</taxon>
        <taxon>Magnoliopsida</taxon>
        <taxon>Liliopsida</taxon>
        <taxon>Poales</taxon>
        <taxon>Poaceae</taxon>
        <taxon>PACMAD clade</taxon>
        <taxon>Panicoideae</taxon>
        <taxon>Andropogonodae</taxon>
        <taxon>Paspaleae</taxon>
        <taxon>Paspalinae</taxon>
        <taxon>Paspalum</taxon>
    </lineage>
</organism>
<keyword evidence="2" id="KW-1185">Reference proteome</keyword>
<evidence type="ECO:0000313" key="2">
    <source>
        <dbReference type="Proteomes" id="UP001341281"/>
    </source>
</evidence>
<dbReference type="EMBL" id="CP144745">
    <property type="protein sequence ID" value="WVZ49279.1"/>
    <property type="molecule type" value="Genomic_DNA"/>
</dbReference>
<proteinExistence type="predicted"/>
<evidence type="ECO:0000313" key="1">
    <source>
        <dbReference type="EMBL" id="WVZ49279.1"/>
    </source>
</evidence>
<dbReference type="Proteomes" id="UP001341281">
    <property type="component" value="Chromosome 01"/>
</dbReference>
<accession>A0AAQ3PMT9</accession>
<gene>
    <name evidence="1" type="ORF">U9M48_000651</name>
</gene>
<protein>
    <recommendedName>
        <fullName evidence="3">DDE Tnp4 domain-containing protein</fullName>
    </recommendedName>
</protein>
<evidence type="ECO:0008006" key="3">
    <source>
        <dbReference type="Google" id="ProtNLM"/>
    </source>
</evidence>
<name>A0AAQ3PMT9_PASNO</name>